<name>A0AAU9IQI8_9CILI</name>
<feature type="compositionally biased region" description="Basic and acidic residues" evidence="1">
    <location>
        <begin position="96"/>
        <end position="110"/>
    </location>
</feature>
<evidence type="ECO:0000313" key="3">
    <source>
        <dbReference type="Proteomes" id="UP001162131"/>
    </source>
</evidence>
<feature type="compositionally biased region" description="Acidic residues" evidence="1">
    <location>
        <begin position="122"/>
        <end position="131"/>
    </location>
</feature>
<gene>
    <name evidence="2" type="ORF">BSTOLATCC_MIC1410</name>
</gene>
<dbReference type="AlphaFoldDB" id="A0AAU9IQI8"/>
<protein>
    <submittedName>
        <fullName evidence="2">Uncharacterized protein</fullName>
    </submittedName>
</protein>
<reference evidence="2" key="1">
    <citation type="submission" date="2021-09" db="EMBL/GenBank/DDBJ databases">
        <authorList>
            <consortium name="AG Swart"/>
            <person name="Singh M."/>
            <person name="Singh A."/>
            <person name="Seah K."/>
            <person name="Emmerich C."/>
        </authorList>
    </citation>
    <scope>NUCLEOTIDE SEQUENCE</scope>
    <source>
        <strain evidence="2">ATCC30299</strain>
    </source>
</reference>
<feature type="compositionally biased region" description="Basic and acidic residues" evidence="1">
    <location>
        <begin position="132"/>
        <end position="141"/>
    </location>
</feature>
<proteinExistence type="predicted"/>
<keyword evidence="3" id="KW-1185">Reference proteome</keyword>
<dbReference type="Proteomes" id="UP001162131">
    <property type="component" value="Unassembled WGS sequence"/>
</dbReference>
<organism evidence="2 3">
    <name type="scientific">Blepharisma stoltei</name>
    <dbReference type="NCBI Taxonomy" id="1481888"/>
    <lineage>
        <taxon>Eukaryota</taxon>
        <taxon>Sar</taxon>
        <taxon>Alveolata</taxon>
        <taxon>Ciliophora</taxon>
        <taxon>Postciliodesmatophora</taxon>
        <taxon>Heterotrichea</taxon>
        <taxon>Heterotrichida</taxon>
        <taxon>Blepharismidae</taxon>
        <taxon>Blepharisma</taxon>
    </lineage>
</organism>
<feature type="compositionally biased region" description="Polar residues" evidence="1">
    <location>
        <begin position="80"/>
        <end position="95"/>
    </location>
</feature>
<feature type="region of interest" description="Disordered" evidence="1">
    <location>
        <begin position="76"/>
        <end position="153"/>
    </location>
</feature>
<evidence type="ECO:0000313" key="2">
    <source>
        <dbReference type="EMBL" id="CAG9310568.1"/>
    </source>
</evidence>
<sequence>MKLIVQKPEALNKITCAFVNTIKRTRRETPLVRAVKRTINRRPRKDKLTNLTQSQQPLDEMDLIKEVTPQKRVVEAESDAQLNTGCTENDINSPEFSEKAADKEADKVEDNVNEETQPQEEIQNENCEEDIKENLQPKQAEESWSGDIYYTAPSPYTESEAEFEPFPFQF</sequence>
<dbReference type="EMBL" id="CAJZBQ010000002">
    <property type="protein sequence ID" value="CAG9310568.1"/>
    <property type="molecule type" value="Genomic_DNA"/>
</dbReference>
<comment type="caution">
    <text evidence="2">The sequence shown here is derived from an EMBL/GenBank/DDBJ whole genome shotgun (WGS) entry which is preliminary data.</text>
</comment>
<accession>A0AAU9IQI8</accession>
<evidence type="ECO:0000256" key="1">
    <source>
        <dbReference type="SAM" id="MobiDB-lite"/>
    </source>
</evidence>